<dbReference type="EMBL" id="HACM01006673">
    <property type="protein sequence ID" value="CRZ07115.1"/>
    <property type="molecule type" value="Transcribed_RNA"/>
</dbReference>
<sequence>MYMTTKLMVTKSTVQKLTRKSPKSFTWKKKKLMSGNILSKVVVYLRIVFVPFQVLPIYEAFNPFLQISWFYWEFKLLKEFSYQKGMTQHFSGLHYPNNSSINLVLPVLKYSLSSACVLLNCFLHLNGIYLYPIEWSSKLIIEHKGIVVFHISSFWNLLENTNFTTCKRL</sequence>
<accession>A0A0H5RET0</accession>
<dbReference type="EMBL" id="HACM01006672">
    <property type="protein sequence ID" value="CRZ07114.1"/>
    <property type="molecule type" value="Transcribed_RNA"/>
</dbReference>
<dbReference type="EMBL" id="HACM01006674">
    <property type="protein sequence ID" value="CRZ07116.1"/>
    <property type="molecule type" value="Transcribed_RNA"/>
</dbReference>
<evidence type="ECO:0000313" key="1">
    <source>
        <dbReference type="EMBL" id="CRZ07114.1"/>
    </source>
</evidence>
<dbReference type="AlphaFoldDB" id="A0A0H5RET0"/>
<proteinExistence type="predicted"/>
<reference evidence="1" key="1">
    <citation type="submission" date="2015-04" db="EMBL/GenBank/DDBJ databases">
        <title>The genome sequence of the plant pathogenic Rhizarian Plasmodiophora brassicae reveals insights in its biotrophic life cycle and the origin of chitin synthesis.</title>
        <authorList>
            <person name="Schwelm A."/>
            <person name="Fogelqvist J."/>
            <person name="Knaust A."/>
            <person name="Julke S."/>
            <person name="Lilja T."/>
            <person name="Dhandapani V."/>
            <person name="Bonilla-Rosso G."/>
            <person name="Karlsson M."/>
            <person name="Shevchenko A."/>
            <person name="Choi S.R."/>
            <person name="Kim H.G."/>
            <person name="Park J.Y."/>
            <person name="Lim Y.P."/>
            <person name="Ludwig-Muller J."/>
            <person name="Dixelius C."/>
        </authorList>
    </citation>
    <scope>NUCLEOTIDE SEQUENCE</scope>
    <source>
        <tissue evidence="1">Potato root galls</tissue>
    </source>
</reference>
<organism evidence="1">
    <name type="scientific">Spongospora subterranea</name>
    <dbReference type="NCBI Taxonomy" id="70186"/>
    <lineage>
        <taxon>Eukaryota</taxon>
        <taxon>Sar</taxon>
        <taxon>Rhizaria</taxon>
        <taxon>Endomyxa</taxon>
        <taxon>Phytomyxea</taxon>
        <taxon>Plasmodiophorida</taxon>
        <taxon>Plasmodiophoridae</taxon>
        <taxon>Spongospora</taxon>
    </lineage>
</organism>
<protein>
    <submittedName>
        <fullName evidence="1">Uncharacterized protein</fullName>
    </submittedName>
</protein>
<name>A0A0H5RET0_9EUKA</name>